<evidence type="ECO:0000313" key="2">
    <source>
        <dbReference type="EMBL" id="RYV49542.1"/>
    </source>
</evidence>
<evidence type="ECO:0000313" key="3">
    <source>
        <dbReference type="Proteomes" id="UP000293764"/>
    </source>
</evidence>
<organism evidence="2 3">
    <name type="scientific">Pengzhenrongella frigida</name>
    <dbReference type="NCBI Taxonomy" id="1259133"/>
    <lineage>
        <taxon>Bacteria</taxon>
        <taxon>Bacillati</taxon>
        <taxon>Actinomycetota</taxon>
        <taxon>Actinomycetes</taxon>
        <taxon>Micrococcales</taxon>
        <taxon>Pengzhenrongella</taxon>
    </lineage>
</organism>
<evidence type="ECO:0000256" key="1">
    <source>
        <dbReference type="SAM" id="MobiDB-lite"/>
    </source>
</evidence>
<keyword evidence="3" id="KW-1185">Reference proteome</keyword>
<name>A0A4Q5MVC2_9MICO</name>
<protein>
    <submittedName>
        <fullName evidence="2">Uncharacterized protein</fullName>
    </submittedName>
</protein>
<accession>A0A4Q5MVC2</accession>
<dbReference type="OrthoDB" id="4816185at2"/>
<dbReference type="AlphaFoldDB" id="A0A4Q5MVC2"/>
<feature type="region of interest" description="Disordered" evidence="1">
    <location>
        <begin position="429"/>
        <end position="467"/>
    </location>
</feature>
<gene>
    <name evidence="2" type="ORF">EUA98_18245</name>
</gene>
<dbReference type="Proteomes" id="UP000293764">
    <property type="component" value="Unassembled WGS sequence"/>
</dbReference>
<dbReference type="RefSeq" id="WP_130104120.1">
    <property type="nucleotide sequence ID" value="NZ_SDWW01000066.1"/>
</dbReference>
<proteinExistence type="predicted"/>
<dbReference type="EMBL" id="SDWW01000066">
    <property type="protein sequence ID" value="RYV49542.1"/>
    <property type="molecule type" value="Genomic_DNA"/>
</dbReference>
<sequence>MSAPATYGELMLGTEMGIRHGVVWMQNLPLERREFAETAINDFRDVLRALKEHTWVLLDTRRVQGITEAGAPDPRERAAVRLGEALDEIVGPTPPWAWVGATISPSPWANAAKCVRAATELVSTHSDAAGLPRTPDLDAILRESAARQAGLAGVGDLTATLLAGADHLALRAGQADLPWPEVRRLLPDMGEAQALARDVAGLGSLPTWLQLDDLTVAHPPIRTGEPAAEFADRLGRLRLIAWENARSPHPSVDTLKTYATLGVAVHAHALAFHGLPPATLRTQPQVPRNLAPLANRGRAWQDVSRAIFSWRSAEPGDPVVAEDFARVSGLLRSFAPMAGAQPDLSVADGHHLADALTSASKTTTEIGRWNRTTVLRMGAANQIYIPAQILTGSQVTETEALVEAKIQGRYVPASDHFIDTASTLYRRTAPKKDPALSGPSGLSLRVEPLPVGPAASPPGHDPIARST</sequence>
<comment type="caution">
    <text evidence="2">The sequence shown here is derived from an EMBL/GenBank/DDBJ whole genome shotgun (WGS) entry which is preliminary data.</text>
</comment>
<reference evidence="2 3" key="1">
    <citation type="submission" date="2019-01" db="EMBL/GenBank/DDBJ databases">
        <title>Novel species of Cellulomonas.</title>
        <authorList>
            <person name="Liu Q."/>
            <person name="Xin Y.-H."/>
        </authorList>
    </citation>
    <scope>NUCLEOTIDE SEQUENCE [LARGE SCALE GENOMIC DNA]</scope>
    <source>
        <strain evidence="2 3">HLT2-17</strain>
    </source>
</reference>